<dbReference type="Proteomes" id="UP001155241">
    <property type="component" value="Unassembled WGS sequence"/>
</dbReference>
<reference evidence="2" key="1">
    <citation type="submission" date="2022-06" db="EMBL/GenBank/DDBJ databases">
        <title>Aeoliella straminimaris, a novel planctomycete from sediments.</title>
        <authorList>
            <person name="Vitorino I.R."/>
            <person name="Lage O.M."/>
        </authorList>
    </citation>
    <scope>NUCLEOTIDE SEQUENCE</scope>
    <source>
        <strain evidence="2">ICT_H6.2</strain>
    </source>
</reference>
<dbReference type="InterPro" id="IPR054384">
    <property type="entry name" value="SecDF_P1_head"/>
</dbReference>
<proteinExistence type="predicted"/>
<dbReference type="EMBL" id="JAMXLR010000024">
    <property type="protein sequence ID" value="MCO6043547.1"/>
    <property type="molecule type" value="Genomic_DNA"/>
</dbReference>
<dbReference type="Pfam" id="PF22599">
    <property type="entry name" value="SecDF_P1_head"/>
    <property type="match status" value="1"/>
</dbReference>
<keyword evidence="3" id="KW-1185">Reference proteome</keyword>
<evidence type="ECO:0000313" key="3">
    <source>
        <dbReference type="Proteomes" id="UP001155241"/>
    </source>
</evidence>
<dbReference type="Gene3D" id="3.30.1360.200">
    <property type="match status" value="1"/>
</dbReference>
<dbReference type="RefSeq" id="WP_252851652.1">
    <property type="nucleotide sequence ID" value="NZ_JAMXLR010000024.1"/>
</dbReference>
<accession>A0A9X2F740</accession>
<organism evidence="2 3">
    <name type="scientific">Aeoliella straminimaris</name>
    <dbReference type="NCBI Taxonomy" id="2954799"/>
    <lineage>
        <taxon>Bacteria</taxon>
        <taxon>Pseudomonadati</taxon>
        <taxon>Planctomycetota</taxon>
        <taxon>Planctomycetia</taxon>
        <taxon>Pirellulales</taxon>
        <taxon>Lacipirellulaceae</taxon>
        <taxon>Aeoliella</taxon>
    </lineage>
</organism>
<protein>
    <recommendedName>
        <fullName evidence="1">SecDF P1 head subdomain domain-containing protein</fullName>
    </recommendedName>
</protein>
<evidence type="ECO:0000313" key="2">
    <source>
        <dbReference type="EMBL" id="MCO6043547.1"/>
    </source>
</evidence>
<evidence type="ECO:0000259" key="1">
    <source>
        <dbReference type="Pfam" id="PF22599"/>
    </source>
</evidence>
<feature type="domain" description="SecDF P1 head subdomain" evidence="1">
    <location>
        <begin position="60"/>
        <end position="143"/>
    </location>
</feature>
<sequence length="158" mass="16361">MQRIATGKFSSIGWLLLSLVCLGGCDPRYDARPLSPGATLEVWTISATSTPNSRAAVDPTSGAPVYLQSPAVISSSDVQTVALADGPNGTPGLRVTLNAAGAKKLKAVTTPATGQQLAIVVNGQVVVIPTVRSQISTSFEVVSQELDATKLLDDLTRD</sequence>
<gene>
    <name evidence="2" type="ORF">NG895_06470</name>
</gene>
<dbReference type="AlphaFoldDB" id="A0A9X2F740"/>
<name>A0A9X2F740_9BACT</name>
<comment type="caution">
    <text evidence="2">The sequence shown here is derived from an EMBL/GenBank/DDBJ whole genome shotgun (WGS) entry which is preliminary data.</text>
</comment>